<dbReference type="Proteomes" id="UP000278085">
    <property type="component" value="Unassembled WGS sequence"/>
</dbReference>
<protein>
    <submittedName>
        <fullName evidence="1">Uncharacterized protein</fullName>
    </submittedName>
</protein>
<accession>A0A430HJX9</accession>
<keyword evidence="2" id="KW-1185">Reference proteome</keyword>
<comment type="caution">
    <text evidence="1">The sequence shown here is derived from an EMBL/GenBank/DDBJ whole genome shotgun (WGS) entry which is preliminary data.</text>
</comment>
<sequence length="151" mass="16864">MSTFAKCDLTFVCRERWDDLAITDSTDVRYCPNCDNGVFKVRTRAQFELASQLGRCAALTNDNDIVGWIGESDFDWMAEQSETVAIRTHLPLDASTESRLRIAFPKVIEIANGFPTGKWVVIGTFSPAVAANLDTDIRAQFPDLEVQERLG</sequence>
<organism evidence="1 2">
    <name type="scientific">Massilia atriviolacea</name>
    <dbReference type="NCBI Taxonomy" id="2495579"/>
    <lineage>
        <taxon>Bacteria</taxon>
        <taxon>Pseudomonadati</taxon>
        <taxon>Pseudomonadota</taxon>
        <taxon>Betaproteobacteria</taxon>
        <taxon>Burkholderiales</taxon>
        <taxon>Oxalobacteraceae</taxon>
        <taxon>Telluria group</taxon>
        <taxon>Massilia</taxon>
    </lineage>
</organism>
<name>A0A430HJX9_9BURK</name>
<dbReference type="AlphaFoldDB" id="A0A430HJX9"/>
<dbReference type="RefSeq" id="WP_126075014.1">
    <property type="nucleotide sequence ID" value="NZ_CP051166.1"/>
</dbReference>
<gene>
    <name evidence="1" type="ORF">EJB06_15835</name>
</gene>
<evidence type="ECO:0000313" key="1">
    <source>
        <dbReference type="EMBL" id="RSZ57801.1"/>
    </source>
</evidence>
<evidence type="ECO:0000313" key="2">
    <source>
        <dbReference type="Proteomes" id="UP000278085"/>
    </source>
</evidence>
<dbReference type="EMBL" id="RXLQ01000008">
    <property type="protein sequence ID" value="RSZ57801.1"/>
    <property type="molecule type" value="Genomic_DNA"/>
</dbReference>
<reference evidence="1 2" key="1">
    <citation type="submission" date="2018-12" db="EMBL/GenBank/DDBJ databases">
        <authorList>
            <person name="Yang E."/>
        </authorList>
    </citation>
    <scope>NUCLEOTIDE SEQUENCE [LARGE SCALE GENOMIC DNA]</scope>
    <source>
        <strain evidence="1 2">SOD</strain>
    </source>
</reference>
<proteinExistence type="predicted"/>